<dbReference type="Pfam" id="PF00588">
    <property type="entry name" value="SpoU_methylase"/>
    <property type="match status" value="1"/>
</dbReference>
<name>D7BAL1_ALLS1</name>
<evidence type="ECO:0000313" key="6">
    <source>
        <dbReference type="Proteomes" id="UP000001916"/>
    </source>
</evidence>
<evidence type="ECO:0000256" key="2">
    <source>
        <dbReference type="ARBA" id="ARBA00022603"/>
    </source>
</evidence>
<evidence type="ECO:0000313" key="5">
    <source>
        <dbReference type="EMBL" id="ADH62533.1"/>
    </source>
</evidence>
<dbReference type="InterPro" id="IPR029064">
    <property type="entry name" value="Ribosomal_eL30-like_sf"/>
</dbReference>
<dbReference type="GO" id="GO:0008173">
    <property type="term" value="F:RNA methyltransferase activity"/>
    <property type="evidence" value="ECO:0007669"/>
    <property type="project" value="InterPro"/>
</dbReference>
<evidence type="ECO:0000256" key="3">
    <source>
        <dbReference type="ARBA" id="ARBA00022679"/>
    </source>
</evidence>
<reference evidence="5 6" key="1">
    <citation type="journal article" date="2010" name="Stand. Genomic Sci.">
        <title>Complete genome sequence of Meiothermus silvanus type strain (VI-R2).</title>
        <authorList>
            <person name="Sikorski J."/>
            <person name="Tindall B.J."/>
            <person name="Lowry S."/>
            <person name="Lucas S."/>
            <person name="Nolan M."/>
            <person name="Copeland A."/>
            <person name="Glavina Del Rio T."/>
            <person name="Tice H."/>
            <person name="Cheng J.F."/>
            <person name="Han C."/>
            <person name="Pitluck S."/>
            <person name="Liolios K."/>
            <person name="Ivanova N."/>
            <person name="Mavromatis K."/>
            <person name="Mikhailova N."/>
            <person name="Pati A."/>
            <person name="Goodwin L."/>
            <person name="Chen A."/>
            <person name="Palaniappan K."/>
            <person name="Land M."/>
            <person name="Hauser L."/>
            <person name="Chang Y.J."/>
            <person name="Jeffries C.D."/>
            <person name="Rohde M."/>
            <person name="Goker M."/>
            <person name="Woyke T."/>
            <person name="Bristow J."/>
            <person name="Eisen J.A."/>
            <person name="Markowitz V."/>
            <person name="Hugenholtz P."/>
            <person name="Kyrpides N.C."/>
            <person name="Klenk H.P."/>
            <person name="Lapidus A."/>
        </authorList>
    </citation>
    <scope>NUCLEOTIDE SEQUENCE [LARGE SCALE GENOMIC DNA]</scope>
    <source>
        <strain evidence="6">ATCC 700542 / DSM 9946 / VI-R2</strain>
    </source>
</reference>
<dbReference type="KEGG" id="msv:Mesil_0612"/>
<accession>D7BAL1</accession>
<dbReference type="RefSeq" id="WP_013157125.1">
    <property type="nucleotide sequence ID" value="NC_014212.1"/>
</dbReference>
<dbReference type="GO" id="GO:0005737">
    <property type="term" value="C:cytoplasm"/>
    <property type="evidence" value="ECO:0007669"/>
    <property type="project" value="UniProtKB-ARBA"/>
</dbReference>
<keyword evidence="6" id="KW-1185">Reference proteome</keyword>
<dbReference type="Proteomes" id="UP000001916">
    <property type="component" value="Chromosome"/>
</dbReference>
<proteinExistence type="inferred from homology"/>
<dbReference type="InterPro" id="IPR001537">
    <property type="entry name" value="SpoU_MeTrfase"/>
</dbReference>
<dbReference type="GO" id="GO:0032259">
    <property type="term" value="P:methylation"/>
    <property type="evidence" value="ECO:0007669"/>
    <property type="project" value="UniProtKB-KW"/>
</dbReference>
<dbReference type="PANTHER" id="PTHR43191">
    <property type="entry name" value="RRNA METHYLTRANSFERASE 3"/>
    <property type="match status" value="1"/>
</dbReference>
<dbReference type="eggNOG" id="COG0566">
    <property type="taxonomic scope" value="Bacteria"/>
</dbReference>
<dbReference type="InterPro" id="IPR029028">
    <property type="entry name" value="Alpha/beta_knot_MTases"/>
</dbReference>
<feature type="domain" description="RNA 2-O ribose methyltransferase substrate binding" evidence="4">
    <location>
        <begin position="30"/>
        <end position="106"/>
    </location>
</feature>
<keyword evidence="2 5" id="KW-0489">Methyltransferase</keyword>
<dbReference type="STRING" id="526227.Mesil_0612"/>
<dbReference type="CDD" id="cd18104">
    <property type="entry name" value="SpoU-like_RNA-MTase"/>
    <property type="match status" value="1"/>
</dbReference>
<dbReference type="InterPro" id="IPR013123">
    <property type="entry name" value="SpoU_subst-bd"/>
</dbReference>
<dbReference type="InterPro" id="IPR051259">
    <property type="entry name" value="rRNA_Methyltransferase"/>
</dbReference>
<dbReference type="GO" id="GO:0006396">
    <property type="term" value="P:RNA processing"/>
    <property type="evidence" value="ECO:0007669"/>
    <property type="project" value="InterPro"/>
</dbReference>
<dbReference type="PANTHER" id="PTHR43191:SF2">
    <property type="entry name" value="RRNA METHYLTRANSFERASE 3, MITOCHONDRIAL"/>
    <property type="match status" value="1"/>
</dbReference>
<dbReference type="SMART" id="SM00967">
    <property type="entry name" value="SpoU_sub_bind"/>
    <property type="match status" value="1"/>
</dbReference>
<protein>
    <submittedName>
        <fullName evidence="5">tRNA/rRNA methyltransferase (SpoU)</fullName>
    </submittedName>
</protein>
<dbReference type="Pfam" id="PF22435">
    <property type="entry name" value="MRM3-like_sub_bind"/>
    <property type="match status" value="1"/>
</dbReference>
<organism evidence="5 6">
    <name type="scientific">Allomeiothermus silvanus (strain ATCC 700542 / DSM 9946 / NBRC 106475 / NCIMB 13440 / VI-R2)</name>
    <name type="common">Thermus silvanus</name>
    <dbReference type="NCBI Taxonomy" id="526227"/>
    <lineage>
        <taxon>Bacteria</taxon>
        <taxon>Thermotogati</taxon>
        <taxon>Deinococcota</taxon>
        <taxon>Deinococci</taxon>
        <taxon>Thermales</taxon>
        <taxon>Thermaceae</taxon>
        <taxon>Allomeiothermus</taxon>
    </lineage>
</organism>
<dbReference type="SUPFAM" id="SSF75217">
    <property type="entry name" value="alpha/beta knot"/>
    <property type="match status" value="1"/>
</dbReference>
<dbReference type="EMBL" id="CP002042">
    <property type="protein sequence ID" value="ADH62533.1"/>
    <property type="molecule type" value="Genomic_DNA"/>
</dbReference>
<dbReference type="GO" id="GO:0003723">
    <property type="term" value="F:RNA binding"/>
    <property type="evidence" value="ECO:0007669"/>
    <property type="project" value="InterPro"/>
</dbReference>
<dbReference type="InterPro" id="IPR029026">
    <property type="entry name" value="tRNA_m1G_MTases_N"/>
</dbReference>
<evidence type="ECO:0000256" key="1">
    <source>
        <dbReference type="ARBA" id="ARBA00007228"/>
    </source>
</evidence>
<dbReference type="InterPro" id="IPR053888">
    <property type="entry name" value="MRM3-like_sub_bind"/>
</dbReference>
<sequence>MRITSTANPRIKELARLLERKHRDSQRRFLIEGAREIERALQAGIELEQALVWEGGLNPEEQQVYAALGRVGRLALLEVSEAVLKKLSVRDNPAGLIALARMPERTLEEYRPSPDALILVAVGLEKPGNLGAVLRSADAAGAEVVLVAGGVDLYSPQVIRNSTGVVFSLRTLAASESEVLDWIKQHNLPLVATTPHAEALYWEANLRPPVAIAVGPEHEGLRAAWLEAAQTQVRIPMQGQADSLNVSVSAALLLYEALRQRLLRDSLTKTHSTL</sequence>
<dbReference type="Gene3D" id="3.40.1280.10">
    <property type="match status" value="1"/>
</dbReference>
<keyword evidence="3" id="KW-0808">Transferase</keyword>
<dbReference type="OrthoDB" id="9794400at2"/>
<evidence type="ECO:0000259" key="4">
    <source>
        <dbReference type="SMART" id="SM00967"/>
    </source>
</evidence>
<comment type="similarity">
    <text evidence="1">Belongs to the class IV-like SAM-binding methyltransferase superfamily. RNA methyltransferase TrmH family.</text>
</comment>
<gene>
    <name evidence="5" type="ordered locus">Mesil_0612</name>
</gene>
<dbReference type="AlphaFoldDB" id="D7BAL1"/>
<dbReference type="SUPFAM" id="SSF55315">
    <property type="entry name" value="L30e-like"/>
    <property type="match status" value="1"/>
</dbReference>
<dbReference type="Gene3D" id="3.30.1330.30">
    <property type="match status" value="1"/>
</dbReference>
<dbReference type="HOGENOM" id="CLU_021322_3_2_0"/>